<evidence type="ECO:0000313" key="1">
    <source>
        <dbReference type="EMBL" id="GIM15300.1"/>
    </source>
</evidence>
<comment type="caution">
    <text evidence="1">The sequence shown here is derived from an EMBL/GenBank/DDBJ whole genome shotgun (WGS) entry which is preliminary data.</text>
</comment>
<reference evidence="1" key="1">
    <citation type="journal article" date="2021" name="Proc. Natl. Acad. Sci. U.S.A.">
        <title>Three genomes in the algal genus Volvox reveal the fate of a haploid sex-determining region after a transition to homothallism.</title>
        <authorList>
            <person name="Yamamoto K."/>
            <person name="Hamaji T."/>
            <person name="Kawai-Toyooka H."/>
            <person name="Matsuzaki R."/>
            <person name="Takahashi F."/>
            <person name="Nishimura Y."/>
            <person name="Kawachi M."/>
            <person name="Noguchi H."/>
            <person name="Minakuchi Y."/>
            <person name="Umen J.G."/>
            <person name="Toyoda A."/>
            <person name="Nozaki H."/>
        </authorList>
    </citation>
    <scope>NUCLEOTIDE SEQUENCE</scope>
    <source>
        <strain evidence="1">NIES-3785</strain>
    </source>
</reference>
<gene>
    <name evidence="1" type="ORF">Vretimale_18128</name>
</gene>
<proteinExistence type="predicted"/>
<evidence type="ECO:0000313" key="2">
    <source>
        <dbReference type="Proteomes" id="UP000722791"/>
    </source>
</evidence>
<sequence length="321" mass="33369">MAMNGVPADVRHLRSPAPPTFQRRASAANPLGRPFASLVGPGGSEGIACHQVGASRSAGTGAYEEHRCDLDEGDAAAGKSEGEEKSGSPMAGVKRKPLEGLAREEWQRQPPVQRLAAERTLLSAIRAEFPLLPPPLSGDIRLTALEILSAVLLQWLGLMASLQGAPHHHLVTRLNCLGAAAVVAAHHWVAADQVAPGGVHGAILRVACCAPVKLQLRVRGRMRTAAVALQLLVQLSPTRSRRHRPNVVLAAVAARAAASALSSPDSPELSRNAPCDVVAKEQPITVLLVVAAAAAVALVALKTSTTDVSFTSGCCCECGCS</sequence>
<dbReference type="AlphaFoldDB" id="A0A8J4GWA0"/>
<organism evidence="1 2">
    <name type="scientific">Volvox reticuliferus</name>
    <dbReference type="NCBI Taxonomy" id="1737510"/>
    <lineage>
        <taxon>Eukaryota</taxon>
        <taxon>Viridiplantae</taxon>
        <taxon>Chlorophyta</taxon>
        <taxon>core chlorophytes</taxon>
        <taxon>Chlorophyceae</taxon>
        <taxon>CS clade</taxon>
        <taxon>Chlamydomonadales</taxon>
        <taxon>Volvocaceae</taxon>
        <taxon>Volvox</taxon>
    </lineage>
</organism>
<accession>A0A8J4GWA0</accession>
<dbReference type="OrthoDB" id="526326at2759"/>
<name>A0A8J4GWA0_9CHLO</name>
<dbReference type="Proteomes" id="UP000722791">
    <property type="component" value="Unassembled WGS sequence"/>
</dbReference>
<protein>
    <submittedName>
        <fullName evidence="1">Uncharacterized protein</fullName>
    </submittedName>
</protein>
<dbReference type="EMBL" id="BNCQ01000063">
    <property type="protein sequence ID" value="GIM15300.1"/>
    <property type="molecule type" value="Genomic_DNA"/>
</dbReference>